<accession>A0A8J2HLD1</accession>
<comment type="caution">
    <text evidence="8">The sequence shown here is derived from an EMBL/GenBank/DDBJ whole genome shotgun (WGS) entry which is preliminary data.</text>
</comment>
<keyword evidence="2" id="KW-0677">Repeat</keyword>
<evidence type="ECO:0000256" key="4">
    <source>
        <dbReference type="ARBA" id="ARBA00022833"/>
    </source>
</evidence>
<feature type="domain" description="CCHC-type" evidence="7">
    <location>
        <begin position="99"/>
        <end position="114"/>
    </location>
</feature>
<feature type="non-terminal residue" evidence="8">
    <location>
        <position position="1"/>
    </location>
</feature>
<reference evidence="8" key="1">
    <citation type="submission" date="2021-04" db="EMBL/GenBank/DDBJ databases">
        <authorList>
            <person name="Chebbi M.A.C M."/>
        </authorList>
    </citation>
    <scope>NUCLEOTIDE SEQUENCE</scope>
</reference>
<dbReference type="Proteomes" id="UP000786811">
    <property type="component" value="Unassembled WGS sequence"/>
</dbReference>
<gene>
    <name evidence="8" type="ORF">HICCMSTLAB_LOCUS8079</name>
</gene>
<evidence type="ECO:0000256" key="6">
    <source>
        <dbReference type="SAM" id="MobiDB-lite"/>
    </source>
</evidence>
<dbReference type="GO" id="GO:0003676">
    <property type="term" value="F:nucleic acid binding"/>
    <property type="evidence" value="ECO:0007669"/>
    <property type="project" value="InterPro"/>
</dbReference>
<dbReference type="EMBL" id="CAJNRD030001121">
    <property type="protein sequence ID" value="CAG5096177.1"/>
    <property type="molecule type" value="Genomic_DNA"/>
</dbReference>
<evidence type="ECO:0000256" key="5">
    <source>
        <dbReference type="PROSITE-ProRule" id="PRU00047"/>
    </source>
</evidence>
<dbReference type="PANTHER" id="PTHR47103">
    <property type="entry name" value="DNA-BINDING PROTEIN"/>
    <property type="match status" value="1"/>
</dbReference>
<feature type="domain" description="CCHC-type" evidence="7">
    <location>
        <begin position="129"/>
        <end position="144"/>
    </location>
</feature>
<proteinExistence type="predicted"/>
<keyword evidence="3 5" id="KW-0863">Zinc-finger</keyword>
<feature type="region of interest" description="Disordered" evidence="6">
    <location>
        <begin position="1"/>
        <end position="30"/>
    </location>
</feature>
<feature type="non-terminal residue" evidence="8">
    <location>
        <position position="148"/>
    </location>
</feature>
<evidence type="ECO:0000256" key="1">
    <source>
        <dbReference type="ARBA" id="ARBA00022723"/>
    </source>
</evidence>
<dbReference type="Gene3D" id="4.10.60.10">
    <property type="entry name" value="Zinc finger, CCHC-type"/>
    <property type="match status" value="2"/>
</dbReference>
<evidence type="ECO:0000259" key="7">
    <source>
        <dbReference type="PROSITE" id="PS50158"/>
    </source>
</evidence>
<dbReference type="Pfam" id="PF00098">
    <property type="entry name" value="zf-CCHC"/>
    <property type="match status" value="2"/>
</dbReference>
<sequence length="148" mass="16695">NEKKLKKKKLTREKKRVGPPHLCSSDGGVGGADENTLPSSCTPGAFPSRVIYFKNGVDFLNAMKEKKNMYNQPSIRSSQSWHPYQLKINNRRKMSSSTCYKCHRMGHFARECPQGHIARNCTEGGGKICYICGKSGHISRECDQDDRK</sequence>
<keyword evidence="1" id="KW-0479">Metal-binding</keyword>
<dbReference type="SMART" id="SM00343">
    <property type="entry name" value="ZnF_C2HC"/>
    <property type="match status" value="2"/>
</dbReference>
<dbReference type="InterPro" id="IPR036875">
    <property type="entry name" value="Znf_CCHC_sf"/>
</dbReference>
<dbReference type="OrthoDB" id="427960at2759"/>
<evidence type="ECO:0000256" key="3">
    <source>
        <dbReference type="ARBA" id="ARBA00022771"/>
    </source>
</evidence>
<evidence type="ECO:0000313" key="9">
    <source>
        <dbReference type="Proteomes" id="UP000786811"/>
    </source>
</evidence>
<dbReference type="InterPro" id="IPR001878">
    <property type="entry name" value="Znf_CCHC"/>
</dbReference>
<protein>
    <submittedName>
        <fullName evidence="8">Similar to CG3800: CCHC-type zinc finger protein CG3800 (Drosophila melanogaster)</fullName>
    </submittedName>
</protein>
<dbReference type="SUPFAM" id="SSF57756">
    <property type="entry name" value="Retrovirus zinc finger-like domains"/>
    <property type="match status" value="2"/>
</dbReference>
<dbReference type="AlphaFoldDB" id="A0A8J2HLD1"/>
<dbReference type="GO" id="GO:0008270">
    <property type="term" value="F:zinc ion binding"/>
    <property type="evidence" value="ECO:0007669"/>
    <property type="project" value="UniProtKB-KW"/>
</dbReference>
<keyword evidence="4" id="KW-0862">Zinc</keyword>
<keyword evidence="9" id="KW-1185">Reference proteome</keyword>
<name>A0A8J2HLD1_COTCN</name>
<evidence type="ECO:0000256" key="2">
    <source>
        <dbReference type="ARBA" id="ARBA00022737"/>
    </source>
</evidence>
<feature type="compositionally biased region" description="Basic residues" evidence="6">
    <location>
        <begin position="1"/>
        <end position="18"/>
    </location>
</feature>
<dbReference type="PROSITE" id="PS50158">
    <property type="entry name" value="ZF_CCHC"/>
    <property type="match status" value="2"/>
</dbReference>
<dbReference type="PANTHER" id="PTHR47103:SF8">
    <property type="entry name" value="DNA-BINDING PROTEIN"/>
    <property type="match status" value="1"/>
</dbReference>
<organism evidence="8 9">
    <name type="scientific">Cotesia congregata</name>
    <name type="common">Parasitoid wasp</name>
    <name type="synonym">Apanteles congregatus</name>
    <dbReference type="NCBI Taxonomy" id="51543"/>
    <lineage>
        <taxon>Eukaryota</taxon>
        <taxon>Metazoa</taxon>
        <taxon>Ecdysozoa</taxon>
        <taxon>Arthropoda</taxon>
        <taxon>Hexapoda</taxon>
        <taxon>Insecta</taxon>
        <taxon>Pterygota</taxon>
        <taxon>Neoptera</taxon>
        <taxon>Endopterygota</taxon>
        <taxon>Hymenoptera</taxon>
        <taxon>Apocrita</taxon>
        <taxon>Ichneumonoidea</taxon>
        <taxon>Braconidae</taxon>
        <taxon>Microgastrinae</taxon>
        <taxon>Cotesia</taxon>
    </lineage>
</organism>
<evidence type="ECO:0000313" key="8">
    <source>
        <dbReference type="EMBL" id="CAG5096177.1"/>
    </source>
</evidence>